<keyword evidence="1" id="KW-1185">Reference proteome</keyword>
<organism evidence="1 2">
    <name type="scientific">Romanomermis culicivorax</name>
    <name type="common">Nematode worm</name>
    <dbReference type="NCBI Taxonomy" id="13658"/>
    <lineage>
        <taxon>Eukaryota</taxon>
        <taxon>Metazoa</taxon>
        <taxon>Ecdysozoa</taxon>
        <taxon>Nematoda</taxon>
        <taxon>Enoplea</taxon>
        <taxon>Dorylaimia</taxon>
        <taxon>Mermithida</taxon>
        <taxon>Mermithoidea</taxon>
        <taxon>Mermithidae</taxon>
        <taxon>Romanomermis</taxon>
    </lineage>
</organism>
<proteinExistence type="predicted"/>
<accession>A0A915J9I9</accession>
<sequence>NYVHTGTQPSILRQLCVLPFAYFSDPKLSRILYPTLISCCYKNADNRLLLEQELSSQVLVDFIEEYIENHPVDETNTVNFDEFDFAVRFPRSEFENAKRYFAQENFE</sequence>
<evidence type="ECO:0000313" key="1">
    <source>
        <dbReference type="Proteomes" id="UP000887565"/>
    </source>
</evidence>
<dbReference type="WBParaSite" id="nRc.2.0.1.t22419-RA">
    <property type="protein sequence ID" value="nRc.2.0.1.t22419-RA"/>
    <property type="gene ID" value="nRc.2.0.1.g22419"/>
</dbReference>
<dbReference type="PANTHER" id="PTHR31434:SF2">
    <property type="entry name" value="S PHASE CYCLIN A-ASSOCIATED PROTEIN IN THE ENDOPLASMIC RETICULUM"/>
    <property type="match status" value="1"/>
</dbReference>
<dbReference type="OMA" id="CCYKNAD"/>
<dbReference type="Proteomes" id="UP000887565">
    <property type="component" value="Unplaced"/>
</dbReference>
<reference evidence="2" key="1">
    <citation type="submission" date="2022-11" db="UniProtKB">
        <authorList>
            <consortium name="WormBaseParasite"/>
        </authorList>
    </citation>
    <scope>IDENTIFICATION</scope>
</reference>
<evidence type="ECO:0000313" key="2">
    <source>
        <dbReference type="WBParaSite" id="nRc.2.0.1.t22419-RA"/>
    </source>
</evidence>
<protein>
    <submittedName>
        <fullName evidence="2">Uncharacterized protein</fullName>
    </submittedName>
</protein>
<name>A0A915J9I9_ROMCU</name>
<dbReference type="PANTHER" id="PTHR31434">
    <property type="entry name" value="S PHASE CYCLIN A-ASSOCIATED PROTEIN IN THE ENDOPLASMIC RETICULUM"/>
    <property type="match status" value="1"/>
</dbReference>
<dbReference type="AlphaFoldDB" id="A0A915J9I9"/>